<dbReference type="KEGG" id="fls:GLV81_10590"/>
<evidence type="ECO:0000256" key="3">
    <source>
        <dbReference type="ARBA" id="ARBA00022837"/>
    </source>
</evidence>
<dbReference type="PANTHER" id="PTHR11122">
    <property type="entry name" value="APOSPORY-ASSOCIATED PROTEIN C-RELATED"/>
    <property type="match status" value="1"/>
</dbReference>
<dbReference type="GO" id="GO:0016853">
    <property type="term" value="F:isomerase activity"/>
    <property type="evidence" value="ECO:0007669"/>
    <property type="project" value="InterPro"/>
</dbReference>
<dbReference type="InterPro" id="IPR014718">
    <property type="entry name" value="GH-type_carb-bd"/>
</dbReference>
<keyword evidence="5" id="KW-1185">Reference proteome</keyword>
<evidence type="ECO:0000256" key="2">
    <source>
        <dbReference type="ARBA" id="ARBA00011245"/>
    </source>
</evidence>
<comment type="cofactor">
    <cofactor evidence="1">
        <name>Ca(2+)</name>
        <dbReference type="ChEBI" id="CHEBI:29108"/>
    </cofactor>
</comment>
<dbReference type="AlphaFoldDB" id="A0A6I6GDS3"/>
<dbReference type="GO" id="GO:0005975">
    <property type="term" value="P:carbohydrate metabolic process"/>
    <property type="evidence" value="ECO:0007669"/>
    <property type="project" value="InterPro"/>
</dbReference>
<dbReference type="Gene3D" id="2.70.98.10">
    <property type="match status" value="1"/>
</dbReference>
<proteinExistence type="predicted"/>
<comment type="subunit">
    <text evidence="2">Monomer.</text>
</comment>
<organism evidence="4 5">
    <name type="scientific">Phnomibacter ginsenosidimutans</name>
    <dbReference type="NCBI Taxonomy" id="2676868"/>
    <lineage>
        <taxon>Bacteria</taxon>
        <taxon>Pseudomonadati</taxon>
        <taxon>Bacteroidota</taxon>
        <taxon>Chitinophagia</taxon>
        <taxon>Chitinophagales</taxon>
        <taxon>Chitinophagaceae</taxon>
        <taxon>Phnomibacter</taxon>
    </lineage>
</organism>
<dbReference type="Pfam" id="PF01263">
    <property type="entry name" value="Aldose_epim"/>
    <property type="match status" value="1"/>
</dbReference>
<reference evidence="4 5" key="1">
    <citation type="submission" date="2019-11" db="EMBL/GenBank/DDBJ databases">
        <authorList>
            <person name="Im W.T."/>
        </authorList>
    </citation>
    <scope>NUCLEOTIDE SEQUENCE [LARGE SCALE GENOMIC DNA]</scope>
    <source>
        <strain evidence="4 5">SB-02</strain>
    </source>
</reference>
<dbReference type="Proteomes" id="UP000426027">
    <property type="component" value="Chromosome"/>
</dbReference>
<dbReference type="GO" id="GO:0030246">
    <property type="term" value="F:carbohydrate binding"/>
    <property type="evidence" value="ECO:0007669"/>
    <property type="project" value="InterPro"/>
</dbReference>
<dbReference type="RefSeq" id="WP_157478843.1">
    <property type="nucleotide sequence ID" value="NZ_CP046566.1"/>
</dbReference>
<dbReference type="PANTHER" id="PTHR11122:SF13">
    <property type="entry name" value="GLUCOSE-6-PHOSPHATE 1-EPIMERASE"/>
    <property type="match status" value="1"/>
</dbReference>
<dbReference type="InterPro" id="IPR037481">
    <property type="entry name" value="LacX"/>
</dbReference>
<evidence type="ECO:0000256" key="1">
    <source>
        <dbReference type="ARBA" id="ARBA00001913"/>
    </source>
</evidence>
<sequence length="290" mass="32972">MSASITLHNPYLTVRIKSKGAELCSVRHSNELEYMWQAGEAWPKHSPVLFPIVGTLVNNTYTYEGNSYSLPRHGFARDMEFTPTQLSETVAKFTLRSNAHTLQVYPFPFRLHLQYELHNDSICCSYEIENIGDSDMYFSVGGHPAFAVPLQSTEQYSDYQLRFSETEPLLRWKLDNGLLRNDTAPVAGQLNNTLPLQPSLFYEDAIVLKHLQSETVSLLNADASHGIEFRIKEFPHLGIWGAKDAPFVCIEPWCGHADPVNHSQHITEKPGIETLAPGGFWQRSWQARFF</sequence>
<keyword evidence="3" id="KW-0106">Calcium</keyword>
<dbReference type="InterPro" id="IPR008183">
    <property type="entry name" value="Aldose_1/G6P_1-epimerase"/>
</dbReference>
<accession>A0A6I6GDS3</accession>
<dbReference type="CDD" id="cd09024">
    <property type="entry name" value="Aldose_epim_lacX"/>
    <property type="match status" value="1"/>
</dbReference>
<protein>
    <submittedName>
        <fullName evidence="4">Aldose 1-epimerase family protein</fullName>
    </submittedName>
</protein>
<dbReference type="SUPFAM" id="SSF74650">
    <property type="entry name" value="Galactose mutarotase-like"/>
    <property type="match status" value="1"/>
</dbReference>
<evidence type="ECO:0000313" key="4">
    <source>
        <dbReference type="EMBL" id="QGW28490.1"/>
    </source>
</evidence>
<dbReference type="EMBL" id="CP046566">
    <property type="protein sequence ID" value="QGW28490.1"/>
    <property type="molecule type" value="Genomic_DNA"/>
</dbReference>
<gene>
    <name evidence="4" type="ORF">GLV81_10590</name>
</gene>
<dbReference type="InterPro" id="IPR011013">
    <property type="entry name" value="Gal_mutarotase_sf_dom"/>
</dbReference>
<evidence type="ECO:0000313" key="5">
    <source>
        <dbReference type="Proteomes" id="UP000426027"/>
    </source>
</evidence>
<name>A0A6I6GDS3_9BACT</name>